<evidence type="ECO:0000313" key="6">
    <source>
        <dbReference type="Proteomes" id="UP000184394"/>
    </source>
</evidence>
<dbReference type="SMART" id="SM00382">
    <property type="entry name" value="AAA"/>
    <property type="match status" value="1"/>
</dbReference>
<dbReference type="InterPro" id="IPR017871">
    <property type="entry name" value="ABC_transporter-like_CS"/>
</dbReference>
<dbReference type="PROSITE" id="PS00211">
    <property type="entry name" value="ABC_TRANSPORTER_1"/>
    <property type="match status" value="1"/>
</dbReference>
<dbReference type="PROSITE" id="PS50893">
    <property type="entry name" value="ABC_TRANSPORTER_2"/>
    <property type="match status" value="1"/>
</dbReference>
<dbReference type="AlphaFoldDB" id="A0A1M7LRS6"/>
<organism evidence="5 6">
    <name type="scientific">Ruminococcus flavefaciens</name>
    <dbReference type="NCBI Taxonomy" id="1265"/>
    <lineage>
        <taxon>Bacteria</taxon>
        <taxon>Bacillati</taxon>
        <taxon>Bacillota</taxon>
        <taxon>Clostridia</taxon>
        <taxon>Eubacteriales</taxon>
        <taxon>Oscillospiraceae</taxon>
        <taxon>Ruminococcus</taxon>
    </lineage>
</organism>
<dbReference type="EMBL" id="FRCT01000015">
    <property type="protein sequence ID" value="SHM80769.1"/>
    <property type="molecule type" value="Genomic_DNA"/>
</dbReference>
<evidence type="ECO:0000256" key="1">
    <source>
        <dbReference type="ARBA" id="ARBA00022448"/>
    </source>
</evidence>
<keyword evidence="2" id="KW-0547">Nucleotide-binding</keyword>
<sequence length="272" mass="30243">MTTNKIEIKDLTVNYIENKRSFNALHDVSFGVGRGEFVSVIGASGCGKSTLLSVLEGLYTPAGGSVQIDGKELHGTGTERGVVFQHYSLFPWMTTRKNIEFGIKQSRHDVKRSERAKIADEFLTKVGLTGFGSKYPSQLSGGMQQRAAIARALAMNTEILLMDEPFSAIDAKNRVILQELLLKLWEGDGSEERKTVVFVTHDIDEAILLSDKIVVLTAHPGTVNEVVNVPFERPRRREDLVKTDEYGKFRNRLLSLLYSDIAERIGGDEVVL</sequence>
<dbReference type="GO" id="GO:0016887">
    <property type="term" value="F:ATP hydrolysis activity"/>
    <property type="evidence" value="ECO:0007669"/>
    <property type="project" value="InterPro"/>
</dbReference>
<dbReference type="Proteomes" id="UP000184394">
    <property type="component" value="Unassembled WGS sequence"/>
</dbReference>
<name>A0A1M7LRS6_RUMFL</name>
<accession>A0A1M7LRS6</accession>
<dbReference type="InterPro" id="IPR050166">
    <property type="entry name" value="ABC_transporter_ATP-bind"/>
</dbReference>
<evidence type="ECO:0000256" key="3">
    <source>
        <dbReference type="ARBA" id="ARBA00022840"/>
    </source>
</evidence>
<dbReference type="CDD" id="cd03293">
    <property type="entry name" value="ABC_NrtD_SsuB_transporters"/>
    <property type="match status" value="1"/>
</dbReference>
<keyword evidence="1" id="KW-0813">Transport</keyword>
<dbReference type="InterPro" id="IPR003439">
    <property type="entry name" value="ABC_transporter-like_ATP-bd"/>
</dbReference>
<dbReference type="Pfam" id="PF00005">
    <property type="entry name" value="ABC_tran"/>
    <property type="match status" value="1"/>
</dbReference>
<dbReference type="OrthoDB" id="9801958at2"/>
<protein>
    <submittedName>
        <fullName evidence="5">NitT/TauT family transport system ATP-binding protein</fullName>
    </submittedName>
</protein>
<dbReference type="InterPro" id="IPR003593">
    <property type="entry name" value="AAA+_ATPase"/>
</dbReference>
<dbReference type="SUPFAM" id="SSF52540">
    <property type="entry name" value="P-loop containing nucleoside triphosphate hydrolases"/>
    <property type="match status" value="1"/>
</dbReference>
<gene>
    <name evidence="5" type="ORF">SAMN04487860_11517</name>
</gene>
<dbReference type="InterPro" id="IPR027417">
    <property type="entry name" value="P-loop_NTPase"/>
</dbReference>
<dbReference type="PANTHER" id="PTHR42788">
    <property type="entry name" value="TAURINE IMPORT ATP-BINDING PROTEIN-RELATED"/>
    <property type="match status" value="1"/>
</dbReference>
<reference evidence="5 6" key="1">
    <citation type="submission" date="2016-11" db="EMBL/GenBank/DDBJ databases">
        <authorList>
            <person name="Jaros S."/>
            <person name="Januszkiewicz K."/>
            <person name="Wedrychowicz H."/>
        </authorList>
    </citation>
    <scope>NUCLEOTIDE SEQUENCE [LARGE SCALE GENOMIC DNA]</scope>
    <source>
        <strain evidence="5 6">Y1</strain>
    </source>
</reference>
<dbReference type="GO" id="GO:0005524">
    <property type="term" value="F:ATP binding"/>
    <property type="evidence" value="ECO:0007669"/>
    <property type="project" value="UniProtKB-KW"/>
</dbReference>
<evidence type="ECO:0000259" key="4">
    <source>
        <dbReference type="PROSITE" id="PS50893"/>
    </source>
</evidence>
<feature type="domain" description="ABC transporter" evidence="4">
    <location>
        <begin position="6"/>
        <end position="243"/>
    </location>
</feature>
<evidence type="ECO:0000256" key="2">
    <source>
        <dbReference type="ARBA" id="ARBA00022741"/>
    </source>
</evidence>
<dbReference type="Gene3D" id="3.40.50.300">
    <property type="entry name" value="P-loop containing nucleotide triphosphate hydrolases"/>
    <property type="match status" value="1"/>
</dbReference>
<dbReference type="RefSeq" id="WP_072952032.1">
    <property type="nucleotide sequence ID" value="NZ_FRCT01000015.1"/>
</dbReference>
<proteinExistence type="predicted"/>
<keyword evidence="3 5" id="KW-0067">ATP-binding</keyword>
<evidence type="ECO:0000313" key="5">
    <source>
        <dbReference type="EMBL" id="SHM80769.1"/>
    </source>
</evidence>
<dbReference type="PANTHER" id="PTHR42788:SF13">
    <property type="entry name" value="ALIPHATIC SULFONATES IMPORT ATP-BINDING PROTEIN SSUB"/>
    <property type="match status" value="1"/>
</dbReference>